<dbReference type="Proteomes" id="UP000826234">
    <property type="component" value="Unassembled WGS sequence"/>
</dbReference>
<accession>A0ABQ7SE29</accession>
<sequence>MQMDWRPKKSGSKREPGFATESCSDVPKGGRMSIFQDRMLLQEDRKVHEADATGDHLKLLLKHVKELKAQLCPTDDGLNAWLMDAKVFTGVSFDVVPERSLKPDFLSALPLYEEESPWQMHSRRAQGVSLLESKLQVFENIASVLSKEMAASRQTFVALRGQRAFYTSRYGYKLCMRIYLNGDGRGKGSHISLFLVLLRGDYDALLQWPFAHKVTLMLLSQNNTEHLVNTLQPDPTSPSFQRPVADTNEASGFPKIEKVQPMGHMCPQLLLGVPKSPDTRKP</sequence>
<dbReference type="InterPro" id="IPR008974">
    <property type="entry name" value="TRAF-like"/>
</dbReference>
<dbReference type="EMBL" id="JAIPUX010005291">
    <property type="protein sequence ID" value="KAH0615518.1"/>
    <property type="molecule type" value="Genomic_DNA"/>
</dbReference>
<comment type="caution">
    <text evidence="3">The sequence shown here is derived from an EMBL/GenBank/DDBJ whole genome shotgun (WGS) entry which is preliminary data.</text>
</comment>
<feature type="domain" description="MATH" evidence="2">
    <location>
        <begin position="133"/>
        <end position="262"/>
    </location>
</feature>
<dbReference type="Pfam" id="PF21355">
    <property type="entry name" value="TRAF-mep_MATH"/>
    <property type="match status" value="1"/>
</dbReference>
<evidence type="ECO:0000313" key="3">
    <source>
        <dbReference type="EMBL" id="KAH0615518.1"/>
    </source>
</evidence>
<evidence type="ECO:0000256" key="1">
    <source>
        <dbReference type="SAM" id="MobiDB-lite"/>
    </source>
</evidence>
<dbReference type="SUPFAM" id="SSF49599">
    <property type="entry name" value="TRAF domain-like"/>
    <property type="match status" value="1"/>
</dbReference>
<reference evidence="3 4" key="1">
    <citation type="journal article" date="2022" name="Gigascience">
        <title>A chromosome-level genome assembly and annotation of the desert horned lizard, Phrynosoma platyrhinos, provides insight into chromosomal rearrangements among reptiles.</title>
        <authorList>
            <person name="Koochekian N."/>
            <person name="Ascanio A."/>
            <person name="Farleigh K."/>
            <person name="Card D.C."/>
            <person name="Schield D.R."/>
            <person name="Castoe T.A."/>
            <person name="Jezkova T."/>
        </authorList>
    </citation>
    <scope>NUCLEOTIDE SEQUENCE [LARGE SCALE GENOMIC DNA]</scope>
    <source>
        <strain evidence="3">NK-2021</strain>
    </source>
</reference>
<proteinExistence type="predicted"/>
<dbReference type="PANTHER" id="PTHR10131:SF94">
    <property type="entry name" value="TNF RECEPTOR-ASSOCIATED FACTOR 4"/>
    <property type="match status" value="1"/>
</dbReference>
<evidence type="ECO:0000259" key="2">
    <source>
        <dbReference type="SMART" id="SM00061"/>
    </source>
</evidence>
<name>A0ABQ7SE29_PHRPL</name>
<organism evidence="3 4">
    <name type="scientific">Phrynosoma platyrhinos</name>
    <name type="common">Desert horned lizard</name>
    <dbReference type="NCBI Taxonomy" id="52577"/>
    <lineage>
        <taxon>Eukaryota</taxon>
        <taxon>Metazoa</taxon>
        <taxon>Chordata</taxon>
        <taxon>Craniata</taxon>
        <taxon>Vertebrata</taxon>
        <taxon>Euteleostomi</taxon>
        <taxon>Lepidosauria</taxon>
        <taxon>Squamata</taxon>
        <taxon>Bifurcata</taxon>
        <taxon>Unidentata</taxon>
        <taxon>Episquamata</taxon>
        <taxon>Toxicofera</taxon>
        <taxon>Iguania</taxon>
        <taxon>Phrynosomatidae</taxon>
        <taxon>Phrynosomatinae</taxon>
        <taxon>Phrynosoma</taxon>
    </lineage>
</organism>
<dbReference type="SMART" id="SM00061">
    <property type="entry name" value="MATH"/>
    <property type="match status" value="1"/>
</dbReference>
<keyword evidence="4" id="KW-1185">Reference proteome</keyword>
<gene>
    <name evidence="3" type="ORF">JD844_004877</name>
</gene>
<evidence type="ECO:0000313" key="4">
    <source>
        <dbReference type="Proteomes" id="UP000826234"/>
    </source>
</evidence>
<dbReference type="InterPro" id="IPR049342">
    <property type="entry name" value="TRAF1-6_MATH_dom"/>
</dbReference>
<dbReference type="InterPro" id="IPR002083">
    <property type="entry name" value="MATH/TRAF_dom"/>
</dbReference>
<protein>
    <recommendedName>
        <fullName evidence="2">MATH domain-containing protein</fullName>
    </recommendedName>
</protein>
<feature type="region of interest" description="Disordered" evidence="1">
    <location>
        <begin position="1"/>
        <end position="25"/>
    </location>
</feature>
<dbReference type="PANTHER" id="PTHR10131">
    <property type="entry name" value="TNF RECEPTOR ASSOCIATED FACTOR"/>
    <property type="match status" value="1"/>
</dbReference>
<dbReference type="Gene3D" id="2.60.210.10">
    <property type="entry name" value="Apoptosis, Tumor Necrosis Factor Receptor Associated Protein 2, Chain A"/>
    <property type="match status" value="1"/>
</dbReference>